<dbReference type="Gene3D" id="3.30.2090.10">
    <property type="entry name" value="Multidrug efflux transporter AcrB TolC docking domain, DN and DC subdomains"/>
    <property type="match status" value="2"/>
</dbReference>
<feature type="transmembrane region" description="Helical" evidence="8">
    <location>
        <begin position="859"/>
        <end position="878"/>
    </location>
</feature>
<feature type="transmembrane region" description="Helical" evidence="8">
    <location>
        <begin position="885"/>
        <end position="902"/>
    </location>
</feature>
<dbReference type="GO" id="GO:0005886">
    <property type="term" value="C:plasma membrane"/>
    <property type="evidence" value="ECO:0007669"/>
    <property type="project" value="UniProtKB-SubCell"/>
</dbReference>
<gene>
    <name evidence="9" type="ORF">GTP44_21705</name>
</gene>
<dbReference type="RefSeq" id="WP_161021045.1">
    <property type="nucleotide sequence ID" value="NZ_WWCP01000034.1"/>
</dbReference>
<feature type="transmembrane region" description="Helical" evidence="8">
    <location>
        <begin position="386"/>
        <end position="409"/>
    </location>
</feature>
<dbReference type="PANTHER" id="PTHR32063:SF17">
    <property type="entry name" value="CATION EFFLUX SYSTEM PROTEIN"/>
    <property type="match status" value="1"/>
</dbReference>
<dbReference type="EMBL" id="WWCP01000034">
    <property type="protein sequence ID" value="MYM84553.1"/>
    <property type="molecule type" value="Genomic_DNA"/>
</dbReference>
<feature type="transmembrane region" description="Helical" evidence="8">
    <location>
        <begin position="334"/>
        <end position="353"/>
    </location>
</feature>
<dbReference type="SUPFAM" id="SSF82693">
    <property type="entry name" value="Multidrug efflux transporter AcrB pore domain, PN1, PN2, PC1 and PC2 subdomains"/>
    <property type="match status" value="3"/>
</dbReference>
<dbReference type="InterPro" id="IPR027463">
    <property type="entry name" value="AcrB_DN_DC_subdom"/>
</dbReference>
<keyword evidence="3" id="KW-0813">Transport</keyword>
<evidence type="ECO:0000256" key="7">
    <source>
        <dbReference type="ARBA" id="ARBA00023136"/>
    </source>
</evidence>
<evidence type="ECO:0000256" key="6">
    <source>
        <dbReference type="ARBA" id="ARBA00022989"/>
    </source>
</evidence>
<sequence length="1041" mass="113022">MIERLVTLCFNRRGILSLVFLLVALYGAYCWTQLPLEAYPDIADTTSQVVTQVNGLAAEEVEQQITIPLEREIMGTPGMHVMRSKSTFGLSLITVVFQDGAEDYWSRQRLQERISGVSLPYGAQPSLDPLTSPIGEIYRYTLESKTRSLRELSELQRWKVIPRLKQASGVVDVGNFGGLTTQFLLEFDPARLSKYNLSLAQVTQAIAANNANAGGSVLTRGEQGLVVRGVGLIHSLDDLANVVVAQKDGVPVLVRDLGSVTLGDQERHGVLGKDHVSDTVSGIVLLLKNENPSRVIGGVHDAVQDLNDHLLPKDVKVVPYMDRSTLVDATVHTVGKTLVEGVVLVTLVMVLFLGSPRAALIAAAAIPVSLMIAFILMHHFKIPANLLSLGAIDFGIIVDGAIFVLEAILRKREEQPEGLMSGQAALGATLQVMRPTFFGMLVIMIAYLPLFAFQRIEYKLFSPMAFAVGFALLGALLMTMTLIPGLAFWAFRKPRKIFHNPVLEWLMPRYEALLQRLVGKSKLVLAVAGVTLAAVVLVGGAIGRDFLPSLDEGSIWLQVTLPPGISLTKATQMADALRETTLREPQVAHVVTQLGRNDEGTDPFTPSHIECAVTLHPYSEWPSGMTKQDLIDKLSARYRELPRTDVGFSQPMIDGVLDKLAGAHSDLVVKVYGEDFHETRKLASAVEHLLRTVPGAQDVIIDQEPPLPQVRIDVDRAAAARLGINVADVMALIQTGIGGSPVTQVFVDDRSYDVAARFTGNTRNNPQAIGDLVLNAANGAHVALAQVAHIRLAEGETTITREMSRRHLTVRTNLRGRDLSSFLADAQSRIEREVKYDHAHYQITWGGQFENQQRAQARLAVIVPAVLALMFVMLFSEFGNLRQPGLILMAVPLSLLGGLVALQLRGMTLNVSSAVGFIALFGVAVLNAVVMLANLNRWRKLLPDDLRTAVINGARERVRPVLTTATVAALGLVPAALAHGLGSDVQRPLATVVVGGLVTATVLTLVLLPALYYLIEERAARRAAADGHGHDSQQAMEGEQP</sequence>
<comment type="similarity">
    <text evidence="2">Belongs to the resistance-nodulation-cell division (RND) (TC 2.A.6) family.</text>
</comment>
<protein>
    <submittedName>
        <fullName evidence="9">CusA/CzcA family heavy metal efflux RND transporter</fullName>
    </submittedName>
</protein>
<reference evidence="9 10" key="1">
    <citation type="submission" date="2019-12" db="EMBL/GenBank/DDBJ databases">
        <title>Novel species isolated from a subtropical stream in China.</title>
        <authorList>
            <person name="Lu H."/>
        </authorList>
    </citation>
    <scope>NUCLEOTIDE SEQUENCE [LARGE SCALE GENOMIC DNA]</scope>
    <source>
        <strain evidence="9 10">FT50W</strain>
    </source>
</reference>
<dbReference type="SUPFAM" id="SSF82714">
    <property type="entry name" value="Multidrug efflux transporter AcrB TolC docking domain, DN and DC subdomains"/>
    <property type="match status" value="2"/>
</dbReference>
<dbReference type="Gene3D" id="3.30.70.1320">
    <property type="entry name" value="Multidrug efflux transporter AcrB pore domain like"/>
    <property type="match status" value="1"/>
</dbReference>
<dbReference type="NCBIfam" id="TIGR00914">
    <property type="entry name" value="2A0601"/>
    <property type="match status" value="1"/>
</dbReference>
<accession>A0A6L8MR80</accession>
<dbReference type="PANTHER" id="PTHR32063">
    <property type="match status" value="1"/>
</dbReference>
<organism evidence="9 10">
    <name type="scientific">Duganella lactea</name>
    <dbReference type="NCBI Taxonomy" id="2692173"/>
    <lineage>
        <taxon>Bacteria</taxon>
        <taxon>Pseudomonadati</taxon>
        <taxon>Pseudomonadota</taxon>
        <taxon>Betaproteobacteria</taxon>
        <taxon>Burkholderiales</taxon>
        <taxon>Oxalobacteraceae</taxon>
        <taxon>Telluria group</taxon>
        <taxon>Duganella</taxon>
    </lineage>
</organism>
<evidence type="ECO:0000256" key="3">
    <source>
        <dbReference type="ARBA" id="ARBA00022448"/>
    </source>
</evidence>
<dbReference type="Gene3D" id="3.30.70.1440">
    <property type="entry name" value="Multidrug efflux transporter AcrB pore domain"/>
    <property type="match status" value="1"/>
</dbReference>
<keyword evidence="5 8" id="KW-0812">Transmembrane</keyword>
<evidence type="ECO:0000256" key="2">
    <source>
        <dbReference type="ARBA" id="ARBA00010942"/>
    </source>
</evidence>
<feature type="transmembrane region" description="Helical" evidence="8">
    <location>
        <begin position="914"/>
        <end position="936"/>
    </location>
</feature>
<keyword evidence="6 8" id="KW-1133">Transmembrane helix</keyword>
<dbReference type="GO" id="GO:0008324">
    <property type="term" value="F:monoatomic cation transmembrane transporter activity"/>
    <property type="evidence" value="ECO:0007669"/>
    <property type="project" value="InterPro"/>
</dbReference>
<evidence type="ECO:0000256" key="8">
    <source>
        <dbReference type="SAM" id="Phobius"/>
    </source>
</evidence>
<keyword evidence="4" id="KW-1003">Cell membrane</keyword>
<evidence type="ECO:0000256" key="4">
    <source>
        <dbReference type="ARBA" id="ARBA00022475"/>
    </source>
</evidence>
<dbReference type="Pfam" id="PF00873">
    <property type="entry name" value="ACR_tran"/>
    <property type="match status" value="1"/>
</dbReference>
<name>A0A6L8MR80_9BURK</name>
<evidence type="ECO:0000313" key="10">
    <source>
        <dbReference type="Proteomes" id="UP000474565"/>
    </source>
</evidence>
<dbReference type="SUPFAM" id="SSF82866">
    <property type="entry name" value="Multidrug efflux transporter AcrB transmembrane domain"/>
    <property type="match status" value="2"/>
</dbReference>
<dbReference type="PRINTS" id="PR00702">
    <property type="entry name" value="ACRIFLAVINRP"/>
</dbReference>
<dbReference type="GO" id="GO:0042910">
    <property type="term" value="F:xenobiotic transmembrane transporter activity"/>
    <property type="evidence" value="ECO:0007669"/>
    <property type="project" value="TreeGrafter"/>
</dbReference>
<feature type="transmembrane region" description="Helical" evidence="8">
    <location>
        <begin position="464"/>
        <end position="491"/>
    </location>
</feature>
<evidence type="ECO:0000256" key="5">
    <source>
        <dbReference type="ARBA" id="ARBA00022692"/>
    </source>
</evidence>
<comment type="caution">
    <text evidence="9">The sequence shown here is derived from an EMBL/GenBank/DDBJ whole genome shotgun (WGS) entry which is preliminary data.</text>
</comment>
<proteinExistence type="inferred from homology"/>
<keyword evidence="7 8" id="KW-0472">Membrane</keyword>
<evidence type="ECO:0000313" key="9">
    <source>
        <dbReference type="EMBL" id="MYM84553.1"/>
    </source>
</evidence>
<dbReference type="Proteomes" id="UP000474565">
    <property type="component" value="Unassembled WGS sequence"/>
</dbReference>
<feature type="transmembrane region" description="Helical" evidence="8">
    <location>
        <begin position="957"/>
        <end position="977"/>
    </location>
</feature>
<feature type="transmembrane region" description="Helical" evidence="8">
    <location>
        <begin position="523"/>
        <end position="542"/>
    </location>
</feature>
<comment type="subcellular location">
    <subcellularLocation>
        <location evidence="1">Cell membrane</location>
        <topology evidence="1">Multi-pass membrane protein</topology>
    </subcellularLocation>
</comment>
<dbReference type="Gene3D" id="1.20.1640.10">
    <property type="entry name" value="Multidrug efflux transporter AcrB transmembrane domain"/>
    <property type="match status" value="2"/>
</dbReference>
<feature type="transmembrane region" description="Helical" evidence="8">
    <location>
        <begin position="360"/>
        <end position="380"/>
    </location>
</feature>
<dbReference type="AlphaFoldDB" id="A0A6L8MR80"/>
<evidence type="ECO:0000256" key="1">
    <source>
        <dbReference type="ARBA" id="ARBA00004651"/>
    </source>
</evidence>
<dbReference type="Gene3D" id="3.30.70.1430">
    <property type="entry name" value="Multidrug efflux transporter AcrB pore domain"/>
    <property type="match status" value="2"/>
</dbReference>
<feature type="transmembrane region" description="Helical" evidence="8">
    <location>
        <begin position="430"/>
        <end position="452"/>
    </location>
</feature>
<feature type="transmembrane region" description="Helical" evidence="8">
    <location>
        <begin position="989"/>
        <end position="1015"/>
    </location>
</feature>
<dbReference type="InterPro" id="IPR004763">
    <property type="entry name" value="CusA-like"/>
</dbReference>
<dbReference type="InterPro" id="IPR001036">
    <property type="entry name" value="Acrflvin-R"/>
</dbReference>